<sequence length="37" mass="4229">MKGTSLCQKVQNPDSMAMMNFKWFAHRLSLQLSAIKS</sequence>
<dbReference type="Proteomes" id="UP000030753">
    <property type="component" value="Unassembled WGS sequence"/>
</dbReference>
<accession>W9J1D4</accession>
<organism evidence="1 2">
    <name type="scientific">Fusarium oxysporum NRRL 32931</name>
    <dbReference type="NCBI Taxonomy" id="660029"/>
    <lineage>
        <taxon>Eukaryota</taxon>
        <taxon>Fungi</taxon>
        <taxon>Dikarya</taxon>
        <taxon>Ascomycota</taxon>
        <taxon>Pezizomycotina</taxon>
        <taxon>Sordariomycetes</taxon>
        <taxon>Hypocreomycetidae</taxon>
        <taxon>Hypocreales</taxon>
        <taxon>Nectriaceae</taxon>
        <taxon>Fusarium</taxon>
        <taxon>Fusarium oxysporum species complex</taxon>
    </lineage>
</organism>
<evidence type="ECO:0000313" key="2">
    <source>
        <dbReference type="Proteomes" id="UP000030753"/>
    </source>
</evidence>
<dbReference type="HOGENOM" id="CLU_3351165_0_0_1"/>
<dbReference type="EMBL" id="JH717840">
    <property type="protein sequence ID" value="EWY98674.1"/>
    <property type="molecule type" value="Genomic_DNA"/>
</dbReference>
<proteinExistence type="predicted"/>
<name>W9J1D4_FUSOX</name>
<gene>
    <name evidence="1" type="ORF">FOYG_03036</name>
</gene>
<reference evidence="1 2" key="1">
    <citation type="submission" date="2011-06" db="EMBL/GenBank/DDBJ databases">
        <title>The Genome Sequence of Fusarium oxysporum FOSC 3-a.</title>
        <authorList>
            <consortium name="The Broad Institute Genome Sequencing Platform"/>
            <person name="Ma L.-J."/>
            <person name="Gale L.R."/>
            <person name="Schwartz D.C."/>
            <person name="Zhou S."/>
            <person name="Corby-Kistler H."/>
            <person name="Young S.K."/>
            <person name="Zeng Q."/>
            <person name="Gargeya S."/>
            <person name="Fitzgerald M."/>
            <person name="Haas B."/>
            <person name="Abouelleil A."/>
            <person name="Alvarado L."/>
            <person name="Arachchi H.M."/>
            <person name="Berlin A."/>
            <person name="Brown A."/>
            <person name="Chapman S.B."/>
            <person name="Chen Z."/>
            <person name="Dunbar C."/>
            <person name="Freedman E."/>
            <person name="Gearin G."/>
            <person name="Gellesch M."/>
            <person name="Goldberg J."/>
            <person name="Griggs A."/>
            <person name="Gujja S."/>
            <person name="Heiman D."/>
            <person name="Howarth C."/>
            <person name="Larson L."/>
            <person name="Lui A."/>
            <person name="MacDonald P.J.P."/>
            <person name="Mehta T."/>
            <person name="Montmayeur A."/>
            <person name="Murphy C."/>
            <person name="Neiman D."/>
            <person name="Pearson M."/>
            <person name="Priest M."/>
            <person name="Roberts A."/>
            <person name="Saif S."/>
            <person name="Shea T."/>
            <person name="Shenoy N."/>
            <person name="Sisk P."/>
            <person name="Stolte C."/>
            <person name="Sykes S."/>
            <person name="Wortman J."/>
            <person name="Nusbaum C."/>
            <person name="Birren B."/>
        </authorList>
    </citation>
    <scope>NUCLEOTIDE SEQUENCE [LARGE SCALE GENOMIC DNA]</scope>
    <source>
        <strain evidence="2">FOSC 3-a</strain>
    </source>
</reference>
<dbReference type="AlphaFoldDB" id="W9J1D4"/>
<evidence type="ECO:0000313" key="1">
    <source>
        <dbReference type="EMBL" id="EWY98674.1"/>
    </source>
</evidence>
<protein>
    <submittedName>
        <fullName evidence="1">Uncharacterized protein</fullName>
    </submittedName>
</protein>